<dbReference type="GO" id="GO:0005829">
    <property type="term" value="C:cytosol"/>
    <property type="evidence" value="ECO:0007669"/>
    <property type="project" value="TreeGrafter"/>
</dbReference>
<keyword evidence="4" id="KW-1185">Reference proteome</keyword>
<name>A0A3N1UPY0_9BACT</name>
<dbReference type="RefSeq" id="WP_170161820.1">
    <property type="nucleotide sequence ID" value="NZ_RJVA01000014.1"/>
</dbReference>
<evidence type="ECO:0000256" key="1">
    <source>
        <dbReference type="ARBA" id="ARBA00022676"/>
    </source>
</evidence>
<sequence length="328" mass="36574">MVRESLPVGFWHQGALGDFVLFTPVLDAFQEVFPRVPLFLWTVPAYKDLLYGKPYCSALASCDGPFWQALFVDDAWASVPVPEALRRCQAFFWVGQKGALPIVDRLKERLTCPVYWLQSFPDSSPTLPVTEFMVQQMTALGLALPKRRPKLAADPEATKDVAAWLGQKNVPCKGYGVVHMGSGGLRKVWPISRWRSLIEVSSGFFGAPMVLLMGPADERLMPCVDAFSRTWGWPVYRSRDLRKLTALLRGARFFVGVDSGVSHVAAAMDVPSLVIFGPTNPAVWAPQGNHVWIYQDSWTPQEVFRDEKDPEGKVGADVLRCLQMVMGI</sequence>
<dbReference type="GO" id="GO:0008713">
    <property type="term" value="F:ADP-heptose-lipopolysaccharide heptosyltransferase activity"/>
    <property type="evidence" value="ECO:0007669"/>
    <property type="project" value="TreeGrafter"/>
</dbReference>
<protein>
    <submittedName>
        <fullName evidence="3">ADP-heptose:LPS heptosyltransferase</fullName>
    </submittedName>
</protein>
<accession>A0A3N1UPY0</accession>
<proteinExistence type="predicted"/>
<dbReference type="CDD" id="cd03789">
    <property type="entry name" value="GT9_LPS_heptosyltransferase"/>
    <property type="match status" value="1"/>
</dbReference>
<dbReference type="EMBL" id="RJVA01000014">
    <property type="protein sequence ID" value="ROQ90810.1"/>
    <property type="molecule type" value="Genomic_DNA"/>
</dbReference>
<dbReference type="Pfam" id="PF01075">
    <property type="entry name" value="Glyco_transf_9"/>
    <property type="match status" value="1"/>
</dbReference>
<dbReference type="PANTHER" id="PTHR30160">
    <property type="entry name" value="TETRAACYLDISACCHARIDE 4'-KINASE-RELATED"/>
    <property type="match status" value="1"/>
</dbReference>
<evidence type="ECO:0000313" key="4">
    <source>
        <dbReference type="Proteomes" id="UP000276223"/>
    </source>
</evidence>
<keyword evidence="1" id="KW-0328">Glycosyltransferase</keyword>
<dbReference type="Proteomes" id="UP000276223">
    <property type="component" value="Unassembled WGS sequence"/>
</dbReference>
<dbReference type="Gene3D" id="3.40.50.2000">
    <property type="entry name" value="Glycogen Phosphorylase B"/>
    <property type="match status" value="2"/>
</dbReference>
<dbReference type="AlphaFoldDB" id="A0A3N1UPY0"/>
<evidence type="ECO:0000313" key="3">
    <source>
        <dbReference type="EMBL" id="ROQ90810.1"/>
    </source>
</evidence>
<evidence type="ECO:0000256" key="2">
    <source>
        <dbReference type="ARBA" id="ARBA00022679"/>
    </source>
</evidence>
<gene>
    <name evidence="3" type="ORF">EDC27_2704</name>
</gene>
<dbReference type="InterPro" id="IPR051199">
    <property type="entry name" value="LPS_LOS_Heptosyltrfase"/>
</dbReference>
<organism evidence="3 4">
    <name type="scientific">Desulfosoma caldarium</name>
    <dbReference type="NCBI Taxonomy" id="610254"/>
    <lineage>
        <taxon>Bacteria</taxon>
        <taxon>Pseudomonadati</taxon>
        <taxon>Thermodesulfobacteriota</taxon>
        <taxon>Syntrophobacteria</taxon>
        <taxon>Syntrophobacterales</taxon>
        <taxon>Syntrophobacteraceae</taxon>
        <taxon>Desulfosoma</taxon>
    </lineage>
</organism>
<dbReference type="GO" id="GO:0009244">
    <property type="term" value="P:lipopolysaccharide core region biosynthetic process"/>
    <property type="evidence" value="ECO:0007669"/>
    <property type="project" value="TreeGrafter"/>
</dbReference>
<dbReference type="InterPro" id="IPR002201">
    <property type="entry name" value="Glyco_trans_9"/>
</dbReference>
<dbReference type="SUPFAM" id="SSF53756">
    <property type="entry name" value="UDP-Glycosyltransferase/glycogen phosphorylase"/>
    <property type="match status" value="1"/>
</dbReference>
<reference evidence="3 4" key="1">
    <citation type="submission" date="2018-11" db="EMBL/GenBank/DDBJ databases">
        <title>Genomic Encyclopedia of Type Strains, Phase IV (KMG-IV): sequencing the most valuable type-strain genomes for metagenomic binning, comparative biology and taxonomic classification.</title>
        <authorList>
            <person name="Goeker M."/>
        </authorList>
    </citation>
    <scope>NUCLEOTIDE SEQUENCE [LARGE SCALE GENOMIC DNA]</scope>
    <source>
        <strain evidence="3 4">DSM 22027</strain>
    </source>
</reference>
<keyword evidence="2 3" id="KW-0808">Transferase</keyword>
<comment type="caution">
    <text evidence="3">The sequence shown here is derived from an EMBL/GenBank/DDBJ whole genome shotgun (WGS) entry which is preliminary data.</text>
</comment>